<dbReference type="PROSITE" id="PS50089">
    <property type="entry name" value="ZF_RING_2"/>
    <property type="match status" value="1"/>
</dbReference>
<keyword evidence="1" id="KW-0862">Zinc</keyword>
<evidence type="ECO:0000313" key="3">
    <source>
        <dbReference type="EMBL" id="KAK9418146.1"/>
    </source>
</evidence>
<feature type="domain" description="RING-type" evidence="2">
    <location>
        <begin position="131"/>
        <end position="203"/>
    </location>
</feature>
<keyword evidence="1" id="KW-0479">Metal-binding</keyword>
<evidence type="ECO:0000259" key="2">
    <source>
        <dbReference type="PROSITE" id="PS50089"/>
    </source>
</evidence>
<accession>A0ABR2UUS2</accession>
<dbReference type="InterPro" id="IPR001841">
    <property type="entry name" value="Znf_RING"/>
</dbReference>
<dbReference type="EMBL" id="JARVKF010000393">
    <property type="protein sequence ID" value="KAK9418146.1"/>
    <property type="molecule type" value="Genomic_DNA"/>
</dbReference>
<protein>
    <recommendedName>
        <fullName evidence="2">RING-type domain-containing protein</fullName>
    </recommendedName>
</protein>
<name>A0ABR2UUS2_9PEZI</name>
<evidence type="ECO:0000313" key="4">
    <source>
        <dbReference type="Proteomes" id="UP001408356"/>
    </source>
</evidence>
<comment type="caution">
    <text evidence="3">The sequence shown here is derived from an EMBL/GenBank/DDBJ whole genome shotgun (WGS) entry which is preliminary data.</text>
</comment>
<proteinExistence type="predicted"/>
<gene>
    <name evidence="3" type="ORF">SUNI508_08340</name>
</gene>
<dbReference type="Gene3D" id="3.30.40.10">
    <property type="entry name" value="Zinc/RING finger domain, C3HC4 (zinc finger)"/>
    <property type="match status" value="1"/>
</dbReference>
<dbReference type="SUPFAM" id="SSF57850">
    <property type="entry name" value="RING/U-box"/>
    <property type="match status" value="1"/>
</dbReference>
<dbReference type="Proteomes" id="UP001408356">
    <property type="component" value="Unassembled WGS sequence"/>
</dbReference>
<keyword evidence="1" id="KW-0863">Zinc-finger</keyword>
<dbReference type="InterPro" id="IPR013083">
    <property type="entry name" value="Znf_RING/FYVE/PHD"/>
</dbReference>
<organism evidence="3 4">
    <name type="scientific">Seiridium unicorne</name>
    <dbReference type="NCBI Taxonomy" id="138068"/>
    <lineage>
        <taxon>Eukaryota</taxon>
        <taxon>Fungi</taxon>
        <taxon>Dikarya</taxon>
        <taxon>Ascomycota</taxon>
        <taxon>Pezizomycotina</taxon>
        <taxon>Sordariomycetes</taxon>
        <taxon>Xylariomycetidae</taxon>
        <taxon>Amphisphaeriales</taxon>
        <taxon>Sporocadaceae</taxon>
        <taxon>Seiridium</taxon>
    </lineage>
</organism>
<sequence>MDNIFSTFVGYPVSVEEGEVFPWTPDTAPGVDPAKSLEFLRPAGPPPAGSVLAPQLSQNLTQPYERPAVTQKRTFETLLPLPALDELEDCEERPAKKRRIIENPSQFRDIVPYFATGHDSDGNRVAVEAPCPVCGCLLELPSTVMPTQYADLEVEPLVVLPCGHLFGFHCLSTYLEYKDEMIADDRLYNPYVEPMCRDCPLCRFRLVHGHEGCNHNIEFGPYEPQCPRAEQLPLTILEGGFVDDVCRSCILGDTRAEIEDFCQSIVPDMGTRRYRNAEVLGPDHVNSIRSNLIQVIWNIVQWQSSGVLDW</sequence>
<reference evidence="3 4" key="1">
    <citation type="journal article" date="2024" name="J. Plant Pathol.">
        <title>Sequence and assembly of the genome of Seiridium unicorne, isolate CBS 538.82, causal agent of cypress canker disease.</title>
        <authorList>
            <person name="Scali E."/>
            <person name="Rocca G.D."/>
            <person name="Danti R."/>
            <person name="Garbelotto M."/>
            <person name="Barberini S."/>
            <person name="Baroncelli R."/>
            <person name="Emiliani G."/>
        </authorList>
    </citation>
    <scope>NUCLEOTIDE SEQUENCE [LARGE SCALE GENOMIC DNA]</scope>
    <source>
        <strain evidence="3 4">BM-138-508</strain>
    </source>
</reference>
<evidence type="ECO:0000256" key="1">
    <source>
        <dbReference type="PROSITE-ProRule" id="PRU00175"/>
    </source>
</evidence>
<keyword evidence="4" id="KW-1185">Reference proteome</keyword>